<sequence>MSKDTPSNFFQRWILVNAQANPPQEWRDSFKLIVSAALALSLWIFLGGIAVLHFQVSREFSRKIADLPVQDNAKVNQIEKAALSVNDTAKTLYALITPLATAVTGYFFAASSSATSLIKSEKNTEDNTTNSTASLEKENKK</sequence>
<comment type="caution">
    <text evidence="3">The sequence shown here is derived from an EMBL/GenBank/DDBJ whole genome shotgun (WGS) entry which is preliminary data.</text>
</comment>
<proteinExistence type="predicted"/>
<accession>A0A8J7HRY5</accession>
<dbReference type="RefSeq" id="WP_198123377.1">
    <property type="nucleotide sequence ID" value="NZ_JAECZC010000004.1"/>
</dbReference>
<organism evidence="3 4">
    <name type="scientific">Amazonocrinis nigriterrae CENA67</name>
    <dbReference type="NCBI Taxonomy" id="2794033"/>
    <lineage>
        <taxon>Bacteria</taxon>
        <taxon>Bacillati</taxon>
        <taxon>Cyanobacteriota</taxon>
        <taxon>Cyanophyceae</taxon>
        <taxon>Nostocales</taxon>
        <taxon>Nostocaceae</taxon>
        <taxon>Amazonocrinis</taxon>
        <taxon>Amazonocrinis nigriterrae</taxon>
    </lineage>
</organism>
<feature type="region of interest" description="Disordered" evidence="1">
    <location>
        <begin position="119"/>
        <end position="141"/>
    </location>
</feature>
<evidence type="ECO:0000313" key="3">
    <source>
        <dbReference type="EMBL" id="MBH8561354.1"/>
    </source>
</evidence>
<keyword evidence="2" id="KW-0472">Membrane</keyword>
<keyword evidence="2" id="KW-1133">Transmembrane helix</keyword>
<evidence type="ECO:0000256" key="2">
    <source>
        <dbReference type="SAM" id="Phobius"/>
    </source>
</evidence>
<evidence type="ECO:0000313" key="4">
    <source>
        <dbReference type="Proteomes" id="UP000632766"/>
    </source>
</evidence>
<evidence type="ECO:0000256" key="1">
    <source>
        <dbReference type="SAM" id="MobiDB-lite"/>
    </source>
</evidence>
<dbReference type="AlphaFoldDB" id="A0A8J7HRY5"/>
<keyword evidence="2" id="KW-0812">Transmembrane</keyword>
<dbReference type="EMBL" id="JAECZC010000004">
    <property type="protein sequence ID" value="MBH8561354.1"/>
    <property type="molecule type" value="Genomic_DNA"/>
</dbReference>
<dbReference type="Proteomes" id="UP000632766">
    <property type="component" value="Unassembled WGS sequence"/>
</dbReference>
<gene>
    <name evidence="3" type="ORF">I8748_04035</name>
</gene>
<feature type="transmembrane region" description="Helical" evidence="2">
    <location>
        <begin position="32"/>
        <end position="54"/>
    </location>
</feature>
<name>A0A8J7HRY5_9NOST</name>
<protein>
    <submittedName>
        <fullName evidence="3">Uncharacterized protein</fullName>
    </submittedName>
</protein>
<reference evidence="3 4" key="1">
    <citation type="journal article" date="2021" name="Int. J. Syst. Evol. Microbiol.">
        <title>Amazonocrinis nigriterrae gen. nov., sp. nov., Atlanticothrix silvestris gen. nov., sp. nov. and Dendronalium phyllosphericum gen. nov., sp. nov., nostocacean cyanobacteria from Brazilian environments.</title>
        <authorList>
            <person name="Alvarenga D.O."/>
            <person name="Andreote A.P.D."/>
            <person name="Branco L.H.Z."/>
            <person name="Delbaje E."/>
            <person name="Cruz R.B."/>
            <person name="Varani A.M."/>
            <person name="Fiore M.F."/>
        </authorList>
    </citation>
    <scope>NUCLEOTIDE SEQUENCE [LARGE SCALE GENOMIC DNA]</scope>
    <source>
        <strain evidence="3 4">CENA67</strain>
    </source>
</reference>
<keyword evidence="4" id="KW-1185">Reference proteome</keyword>